<accession>A0AAV7MY22</accession>
<evidence type="ECO:0000313" key="2">
    <source>
        <dbReference type="EMBL" id="KAJ1108668.1"/>
    </source>
</evidence>
<protein>
    <submittedName>
        <fullName evidence="2">Uncharacterized protein</fullName>
    </submittedName>
</protein>
<dbReference type="EMBL" id="JANPWB010000013">
    <property type="protein sequence ID" value="KAJ1108668.1"/>
    <property type="molecule type" value="Genomic_DNA"/>
</dbReference>
<keyword evidence="3" id="KW-1185">Reference proteome</keyword>
<proteinExistence type="predicted"/>
<name>A0AAV7MY22_PLEWA</name>
<reference evidence="2" key="1">
    <citation type="journal article" date="2022" name="bioRxiv">
        <title>Sequencing and chromosome-scale assembly of the giantPleurodeles waltlgenome.</title>
        <authorList>
            <person name="Brown T."/>
            <person name="Elewa A."/>
            <person name="Iarovenko S."/>
            <person name="Subramanian E."/>
            <person name="Araus A.J."/>
            <person name="Petzold A."/>
            <person name="Susuki M."/>
            <person name="Suzuki K.-i.T."/>
            <person name="Hayashi T."/>
            <person name="Toyoda A."/>
            <person name="Oliveira C."/>
            <person name="Osipova E."/>
            <person name="Leigh N.D."/>
            <person name="Simon A."/>
            <person name="Yun M.H."/>
        </authorList>
    </citation>
    <scope>NUCLEOTIDE SEQUENCE</scope>
    <source>
        <strain evidence="2">20211129_DDA</strain>
        <tissue evidence="2">Liver</tissue>
    </source>
</reference>
<sequence>MEKGGPSPISPRHCRARRRSSRCGPPRLTRSSDAGGVALSPSSGPRVPHLTPPLRGDGPSLAPAGYCSAIAGPQGRAPPRDARPN</sequence>
<evidence type="ECO:0000313" key="3">
    <source>
        <dbReference type="Proteomes" id="UP001066276"/>
    </source>
</evidence>
<organism evidence="2 3">
    <name type="scientific">Pleurodeles waltl</name>
    <name type="common">Iberian ribbed newt</name>
    <dbReference type="NCBI Taxonomy" id="8319"/>
    <lineage>
        <taxon>Eukaryota</taxon>
        <taxon>Metazoa</taxon>
        <taxon>Chordata</taxon>
        <taxon>Craniata</taxon>
        <taxon>Vertebrata</taxon>
        <taxon>Euteleostomi</taxon>
        <taxon>Amphibia</taxon>
        <taxon>Batrachia</taxon>
        <taxon>Caudata</taxon>
        <taxon>Salamandroidea</taxon>
        <taxon>Salamandridae</taxon>
        <taxon>Pleurodelinae</taxon>
        <taxon>Pleurodeles</taxon>
    </lineage>
</organism>
<dbReference type="Proteomes" id="UP001066276">
    <property type="component" value="Chromosome 9"/>
</dbReference>
<evidence type="ECO:0000256" key="1">
    <source>
        <dbReference type="SAM" id="MobiDB-lite"/>
    </source>
</evidence>
<comment type="caution">
    <text evidence="2">The sequence shown here is derived from an EMBL/GenBank/DDBJ whole genome shotgun (WGS) entry which is preliminary data.</text>
</comment>
<feature type="region of interest" description="Disordered" evidence="1">
    <location>
        <begin position="1"/>
        <end position="85"/>
    </location>
</feature>
<feature type="compositionally biased region" description="Basic residues" evidence="1">
    <location>
        <begin position="12"/>
        <end position="21"/>
    </location>
</feature>
<gene>
    <name evidence="2" type="ORF">NDU88_006044</name>
</gene>
<dbReference type="AlphaFoldDB" id="A0AAV7MY22"/>